<accession>A0A9D4HQG6</accession>
<comment type="subcellular location">
    <subcellularLocation>
        <location evidence="1">Nucleus</location>
    </subcellularLocation>
</comment>
<reference evidence="9" key="2">
    <citation type="submission" date="2020-11" db="EMBL/GenBank/DDBJ databases">
        <authorList>
            <person name="McCartney M.A."/>
            <person name="Auch B."/>
            <person name="Kono T."/>
            <person name="Mallez S."/>
            <person name="Becker A."/>
            <person name="Gohl D.M."/>
            <person name="Silverstein K.A.T."/>
            <person name="Koren S."/>
            <person name="Bechman K.B."/>
            <person name="Herman A."/>
            <person name="Abrahante J.E."/>
            <person name="Garbe J."/>
        </authorList>
    </citation>
    <scope>NUCLEOTIDE SEQUENCE</scope>
    <source>
        <strain evidence="9">Duluth1</strain>
        <tissue evidence="9">Whole animal</tissue>
    </source>
</reference>
<dbReference type="InterPro" id="IPR011598">
    <property type="entry name" value="bHLH_dom"/>
</dbReference>
<proteinExistence type="predicted"/>
<evidence type="ECO:0000259" key="8">
    <source>
        <dbReference type="PROSITE" id="PS50888"/>
    </source>
</evidence>
<feature type="domain" description="BHLH" evidence="8">
    <location>
        <begin position="78"/>
        <end position="132"/>
    </location>
</feature>
<dbReference type="GO" id="GO:0046983">
    <property type="term" value="F:protein dimerization activity"/>
    <property type="evidence" value="ECO:0007669"/>
    <property type="project" value="InterPro"/>
</dbReference>
<comment type="caution">
    <text evidence="9">The sequence shown here is derived from an EMBL/GenBank/DDBJ whole genome shotgun (WGS) entry which is preliminary data.</text>
</comment>
<evidence type="ECO:0000256" key="1">
    <source>
        <dbReference type="ARBA" id="ARBA00004123"/>
    </source>
</evidence>
<feature type="compositionally biased region" description="Basic residues" evidence="7">
    <location>
        <begin position="379"/>
        <end position="391"/>
    </location>
</feature>
<dbReference type="InterPro" id="IPR052207">
    <property type="entry name" value="Max-like/E-box_TFs"/>
</dbReference>
<gene>
    <name evidence="9" type="ORF">DPMN_053216</name>
</gene>
<dbReference type="EMBL" id="JAIWYP010000012">
    <property type="protein sequence ID" value="KAH3727286.1"/>
    <property type="molecule type" value="Genomic_DNA"/>
</dbReference>
<dbReference type="PANTHER" id="PTHR15741">
    <property type="entry name" value="BASIC HELIX-LOOP-HELIX ZIP TRANSCRIPTION FACTOR"/>
    <property type="match status" value="1"/>
</dbReference>
<keyword evidence="4" id="KW-0804">Transcription</keyword>
<dbReference type="Proteomes" id="UP000828390">
    <property type="component" value="Unassembled WGS sequence"/>
</dbReference>
<evidence type="ECO:0000256" key="6">
    <source>
        <dbReference type="SAM" id="Coils"/>
    </source>
</evidence>
<feature type="coiled-coil region" evidence="6">
    <location>
        <begin position="129"/>
        <end position="163"/>
    </location>
</feature>
<feature type="compositionally biased region" description="Basic and acidic residues" evidence="7">
    <location>
        <begin position="356"/>
        <end position="367"/>
    </location>
</feature>
<evidence type="ECO:0000313" key="10">
    <source>
        <dbReference type="Proteomes" id="UP000828390"/>
    </source>
</evidence>
<dbReference type="PROSITE" id="PS50888">
    <property type="entry name" value="BHLH"/>
    <property type="match status" value="1"/>
</dbReference>
<dbReference type="SUPFAM" id="SSF47459">
    <property type="entry name" value="HLH, helix-loop-helix DNA-binding domain"/>
    <property type="match status" value="1"/>
</dbReference>
<dbReference type="GO" id="GO:0005634">
    <property type="term" value="C:nucleus"/>
    <property type="evidence" value="ECO:0007669"/>
    <property type="project" value="UniProtKB-SubCell"/>
</dbReference>
<keyword evidence="10" id="KW-1185">Reference proteome</keyword>
<dbReference type="GO" id="GO:0000978">
    <property type="term" value="F:RNA polymerase II cis-regulatory region sequence-specific DNA binding"/>
    <property type="evidence" value="ECO:0007669"/>
    <property type="project" value="TreeGrafter"/>
</dbReference>
<feature type="region of interest" description="Disordered" evidence="7">
    <location>
        <begin position="293"/>
        <end position="414"/>
    </location>
</feature>
<evidence type="ECO:0000313" key="9">
    <source>
        <dbReference type="EMBL" id="KAH3727286.1"/>
    </source>
</evidence>
<keyword evidence="3" id="KW-0238">DNA-binding</keyword>
<dbReference type="InterPro" id="IPR036638">
    <property type="entry name" value="HLH_DNA-bd_sf"/>
</dbReference>
<evidence type="ECO:0000256" key="3">
    <source>
        <dbReference type="ARBA" id="ARBA00023125"/>
    </source>
</evidence>
<feature type="compositionally biased region" description="Polar residues" evidence="7">
    <location>
        <begin position="46"/>
        <end position="55"/>
    </location>
</feature>
<sequence>MRAEMTVGLDLESLENLRIYNGYSDFKRERKLSLELPSSPEENGGATESDTSQYDNGIGTRPKTKLKCGRPNNPIPRHKRDSHIKAEYKRRDKIQKGFDTLLATVPSLIESSSGRESRSVMLYKTAEYCRQLKTECGGAQKEIEVLRQELETLGTEIQTLQDQLPQHGVKRDIDVMNDVTMDALYDQYVTEETKKSWKFWIFGFFMRPLYDSYKRTMENRKTKQEVNSIFLEWIQNTLSLKSLRKGFLDSLRYISKHTTIMTSPEQLEQEAQSNLHRHFLCDRSKLPWPVTMAASEPVSPSGPPATRAPTPKPGPSQGYSSRVTTPVSVTPYGVTPLQTPNPTPPRTPVSSRRSVKRENDKVRESRSRSNSPATEEAKSKRRSSYRSRSGRRTPSDSQKDHENPMEYMTSPPVSRVINPFSNYIVQTVQSSQPMERKDGEYLAGQSGTSFSTPLQQQQQNTLMEQHVDSNQGDLQGATSVNNKNLVDQFVESLISALGPHSNLPKFDKLTQPSSTSNSSLVIPSVITKQSPITLQVQDNHATHVLTQPNMVNFPLEMHSSSKTSSAFVAANKLENFSHNTVSSMFEEPNSSEFHADIFQNFVSMETTSCQMHMTDSHISMPSFNDDFETSMVVSVGNNHFGDSNSQFRTPLQTASFTCCTTPLSVVAATSGSVPSAGVSGGVSSDFLIEDDSLMTLLKVDLLDMNSVMTFFKNDDNKS</sequence>
<dbReference type="AlphaFoldDB" id="A0A9D4HQG6"/>
<evidence type="ECO:0000256" key="2">
    <source>
        <dbReference type="ARBA" id="ARBA00023015"/>
    </source>
</evidence>
<evidence type="ECO:0000256" key="5">
    <source>
        <dbReference type="ARBA" id="ARBA00023242"/>
    </source>
</evidence>
<organism evidence="9 10">
    <name type="scientific">Dreissena polymorpha</name>
    <name type="common">Zebra mussel</name>
    <name type="synonym">Mytilus polymorpha</name>
    <dbReference type="NCBI Taxonomy" id="45954"/>
    <lineage>
        <taxon>Eukaryota</taxon>
        <taxon>Metazoa</taxon>
        <taxon>Spiralia</taxon>
        <taxon>Lophotrochozoa</taxon>
        <taxon>Mollusca</taxon>
        <taxon>Bivalvia</taxon>
        <taxon>Autobranchia</taxon>
        <taxon>Heteroconchia</taxon>
        <taxon>Euheterodonta</taxon>
        <taxon>Imparidentia</taxon>
        <taxon>Neoheterodontei</taxon>
        <taxon>Myida</taxon>
        <taxon>Dreissenoidea</taxon>
        <taxon>Dreissenidae</taxon>
        <taxon>Dreissena</taxon>
    </lineage>
</organism>
<protein>
    <recommendedName>
        <fullName evidence="8">BHLH domain-containing protein</fullName>
    </recommendedName>
</protein>
<dbReference type="PANTHER" id="PTHR15741:SF37">
    <property type="entry name" value="LD38259P"/>
    <property type="match status" value="1"/>
</dbReference>
<feature type="region of interest" description="Disordered" evidence="7">
    <location>
        <begin position="34"/>
        <end position="83"/>
    </location>
</feature>
<reference evidence="9" key="1">
    <citation type="journal article" date="2019" name="bioRxiv">
        <title>The Genome of the Zebra Mussel, Dreissena polymorpha: A Resource for Invasive Species Research.</title>
        <authorList>
            <person name="McCartney M.A."/>
            <person name="Auch B."/>
            <person name="Kono T."/>
            <person name="Mallez S."/>
            <person name="Zhang Y."/>
            <person name="Obille A."/>
            <person name="Becker A."/>
            <person name="Abrahante J.E."/>
            <person name="Garbe J."/>
            <person name="Badalamenti J.P."/>
            <person name="Herman A."/>
            <person name="Mangelson H."/>
            <person name="Liachko I."/>
            <person name="Sullivan S."/>
            <person name="Sone E.D."/>
            <person name="Koren S."/>
            <person name="Silverstein K.A.T."/>
            <person name="Beckman K.B."/>
            <person name="Gohl D.M."/>
        </authorList>
    </citation>
    <scope>NUCLEOTIDE SEQUENCE</scope>
    <source>
        <strain evidence="9">Duluth1</strain>
        <tissue evidence="9">Whole animal</tissue>
    </source>
</reference>
<keyword evidence="5" id="KW-0539">Nucleus</keyword>
<evidence type="ECO:0000256" key="4">
    <source>
        <dbReference type="ARBA" id="ARBA00023163"/>
    </source>
</evidence>
<dbReference type="Pfam" id="PF00010">
    <property type="entry name" value="HLH"/>
    <property type="match status" value="1"/>
</dbReference>
<evidence type="ECO:0000256" key="7">
    <source>
        <dbReference type="SAM" id="MobiDB-lite"/>
    </source>
</evidence>
<keyword evidence="2" id="KW-0805">Transcription regulation</keyword>
<keyword evidence="6" id="KW-0175">Coiled coil</keyword>
<dbReference type="CDD" id="cd11405">
    <property type="entry name" value="bHLHzip_MLXIP_like"/>
    <property type="match status" value="1"/>
</dbReference>
<feature type="compositionally biased region" description="Basic and acidic residues" evidence="7">
    <location>
        <begin position="393"/>
        <end position="404"/>
    </location>
</feature>
<feature type="compositionally biased region" description="Polar residues" evidence="7">
    <location>
        <begin position="317"/>
        <end position="328"/>
    </location>
</feature>
<dbReference type="OrthoDB" id="6022628at2759"/>
<dbReference type="Gene3D" id="4.10.280.10">
    <property type="entry name" value="Helix-loop-helix DNA-binding domain"/>
    <property type="match status" value="1"/>
</dbReference>
<dbReference type="GO" id="GO:0000981">
    <property type="term" value="F:DNA-binding transcription factor activity, RNA polymerase II-specific"/>
    <property type="evidence" value="ECO:0007669"/>
    <property type="project" value="TreeGrafter"/>
</dbReference>
<name>A0A9D4HQG6_DREPO</name>